<dbReference type="GO" id="GO:0005975">
    <property type="term" value="P:carbohydrate metabolic process"/>
    <property type="evidence" value="ECO:0007669"/>
    <property type="project" value="InterPro"/>
</dbReference>
<dbReference type="GO" id="GO:0008270">
    <property type="term" value="F:zinc ion binding"/>
    <property type="evidence" value="ECO:0007669"/>
    <property type="project" value="InterPro"/>
</dbReference>
<evidence type="ECO:0000256" key="2">
    <source>
        <dbReference type="PIRSR" id="PIRSR001359-2"/>
    </source>
</evidence>
<dbReference type="AlphaFoldDB" id="A0AB34WYK4"/>
<feature type="active site" description="Proton donor" evidence="1">
    <location>
        <position position="57"/>
    </location>
</feature>
<dbReference type="GO" id="GO:0016832">
    <property type="term" value="F:aldehyde-lyase activity"/>
    <property type="evidence" value="ECO:0007669"/>
    <property type="project" value="InterPro"/>
</dbReference>
<name>A0AB34WYK4_9ACTO</name>
<evidence type="ECO:0000313" key="5">
    <source>
        <dbReference type="Proteomes" id="UP000070572"/>
    </source>
</evidence>
<feature type="binding site" evidence="2">
    <location>
        <begin position="204"/>
        <end position="207"/>
    </location>
    <ligand>
        <name>dihydroxyacetone phosphate</name>
        <dbReference type="ChEBI" id="CHEBI:57642"/>
    </ligand>
</feature>
<proteinExistence type="predicted"/>
<dbReference type="PIRSF" id="PIRSF001359">
    <property type="entry name" value="F_bP_aldolase_II"/>
    <property type="match status" value="1"/>
</dbReference>
<feature type="binding site" evidence="2">
    <location>
        <begin position="183"/>
        <end position="185"/>
    </location>
    <ligand>
        <name>dihydroxyacetone phosphate</name>
        <dbReference type="ChEBI" id="CHEBI:57642"/>
    </ligand>
</feature>
<accession>A0AB34WYK4</accession>
<dbReference type="SUPFAM" id="SSF51569">
    <property type="entry name" value="Aldolase"/>
    <property type="match status" value="1"/>
</dbReference>
<comment type="cofactor">
    <cofactor evidence="3">
        <name>Zn(2+)</name>
        <dbReference type="ChEBI" id="CHEBI:29105"/>
    </cofactor>
    <text evidence="3">Binds 2 Zn(2+) ions per subunit. One is catalytic and the other provides a structural contribution.</text>
</comment>
<feature type="binding site" evidence="3">
    <location>
        <position position="109"/>
    </location>
    <ligand>
        <name>Zn(2+)</name>
        <dbReference type="ChEBI" id="CHEBI:29105"/>
        <label>2</label>
    </ligand>
</feature>
<dbReference type="InterPro" id="IPR013785">
    <property type="entry name" value="Aldolase_TIM"/>
</dbReference>
<dbReference type="PANTHER" id="PTHR30304">
    <property type="entry name" value="D-TAGATOSE-1,6-BISPHOSPHATE ALDOLASE"/>
    <property type="match status" value="1"/>
</dbReference>
<feature type="binding site" evidence="3">
    <location>
        <position position="79"/>
    </location>
    <ligand>
        <name>Zn(2+)</name>
        <dbReference type="ChEBI" id="CHEBI:29105"/>
        <label>2</label>
    </ligand>
</feature>
<dbReference type="PANTHER" id="PTHR30304:SF0">
    <property type="entry name" value="D-TAGATOSE-1,6-BISPHOSPHATE ALDOLASE SUBUNIT GATY-RELATED"/>
    <property type="match status" value="1"/>
</dbReference>
<evidence type="ECO:0000256" key="3">
    <source>
        <dbReference type="PIRSR" id="PIRSR001359-3"/>
    </source>
</evidence>
<dbReference type="InterPro" id="IPR050246">
    <property type="entry name" value="Class_II_FBP_aldolase"/>
</dbReference>
<reference evidence="4 5" key="1">
    <citation type="submission" date="2016-01" db="EMBL/GenBank/DDBJ databases">
        <authorList>
            <person name="Mitreva M."/>
            <person name="Pepin K.H."/>
            <person name="Mihindukulasuriya K.A."/>
            <person name="Fulton R."/>
            <person name="Fronick C."/>
            <person name="O'Laughlin M."/>
            <person name="Miner T."/>
            <person name="Herter B."/>
            <person name="Rosa B.A."/>
            <person name="Cordes M."/>
            <person name="Tomlinson C."/>
            <person name="Wollam A."/>
            <person name="Palsikar V.B."/>
            <person name="Mardis E.R."/>
            <person name="Wilson R.K."/>
        </authorList>
    </citation>
    <scope>NUCLEOTIDE SEQUENCE [LARGE SCALE GENOMIC DNA]</scope>
    <source>
        <strain evidence="4 5">DNF00696</strain>
    </source>
</reference>
<protein>
    <submittedName>
        <fullName evidence="4">Ketose-bisphosphate aldolase</fullName>
    </submittedName>
</protein>
<gene>
    <name evidence="4" type="ORF">HMPREF1862_01451</name>
</gene>
<feature type="binding site" evidence="2">
    <location>
        <position position="155"/>
    </location>
    <ligand>
        <name>dihydroxyacetone phosphate</name>
        <dbReference type="ChEBI" id="CHEBI:57642"/>
    </ligand>
</feature>
<comment type="caution">
    <text evidence="4">The sequence shown here is derived from an EMBL/GenBank/DDBJ whole genome shotgun (WGS) entry which is preliminary data.</text>
</comment>
<feature type="binding site" evidence="3">
    <location>
        <position position="58"/>
    </location>
    <ligand>
        <name>Zn(2+)</name>
        <dbReference type="ChEBI" id="CHEBI:29105"/>
        <label>1</label>
        <note>catalytic</note>
    </ligand>
</feature>
<dbReference type="PROSITE" id="PS00602">
    <property type="entry name" value="ALDOLASE_CLASS_II_1"/>
    <property type="match status" value="1"/>
</dbReference>
<dbReference type="EMBL" id="LSDN01000018">
    <property type="protein sequence ID" value="KXB80227.1"/>
    <property type="molecule type" value="Genomic_DNA"/>
</dbReference>
<dbReference type="Gene3D" id="3.20.20.70">
    <property type="entry name" value="Aldolase class I"/>
    <property type="match status" value="1"/>
</dbReference>
<dbReference type="Pfam" id="PF01116">
    <property type="entry name" value="F_bP_aldolase"/>
    <property type="match status" value="1"/>
</dbReference>
<feature type="binding site" evidence="3">
    <location>
        <position position="182"/>
    </location>
    <ligand>
        <name>Zn(2+)</name>
        <dbReference type="ChEBI" id="CHEBI:29105"/>
        <label>1</label>
        <note>catalytic</note>
    </ligand>
</feature>
<dbReference type="Proteomes" id="UP000070572">
    <property type="component" value="Unassembled WGS sequence"/>
</dbReference>
<organism evidence="4 5">
    <name type="scientific">Varibaculum cambriense</name>
    <dbReference type="NCBI Taxonomy" id="184870"/>
    <lineage>
        <taxon>Bacteria</taxon>
        <taxon>Bacillati</taxon>
        <taxon>Actinomycetota</taxon>
        <taxon>Actinomycetes</taxon>
        <taxon>Actinomycetales</taxon>
        <taxon>Actinomycetaceae</taxon>
        <taxon>Varibaculum</taxon>
    </lineage>
</organism>
<evidence type="ECO:0000313" key="4">
    <source>
        <dbReference type="EMBL" id="KXB80227.1"/>
    </source>
</evidence>
<feature type="binding site" evidence="3">
    <location>
        <position position="154"/>
    </location>
    <ligand>
        <name>Zn(2+)</name>
        <dbReference type="ChEBI" id="CHEBI:29105"/>
        <label>1</label>
        <note>catalytic</note>
    </ligand>
</feature>
<keyword evidence="3" id="KW-0862">Zinc</keyword>
<evidence type="ECO:0000256" key="1">
    <source>
        <dbReference type="PIRSR" id="PIRSR001359-1"/>
    </source>
</evidence>
<sequence>MDENSLRAVVDAAQEGKSAVVLQLSVKTVRQWGLQEITSAAEHASAGVSVPVVLHLDHCPDVELCKKVIDAGWSSVLMDVSAFPDEQVEPVLSEICSYAHDRGATVEIEVENILGVEDGVGTDEVLRSCTVDELLDIAKRTGADLLAPQLGTAHGMYKSNPVLQPERAGEFTARSDIPVVLHGGTGLSDSDFADFIKAGVSKINISTDLKIAYIDAAQKFVSQNSSERGHSLGIDTWKSKEPLDLISTQYEAVKDMAKRYMKIFKSEGKV</sequence>
<dbReference type="InterPro" id="IPR000771">
    <property type="entry name" value="FBA_II"/>
</dbReference>
<keyword evidence="3" id="KW-0479">Metal-binding</keyword>